<keyword evidence="1" id="KW-0812">Transmembrane</keyword>
<evidence type="ECO:0000313" key="2">
    <source>
        <dbReference type="EMBL" id="MBD2868930.1"/>
    </source>
</evidence>
<accession>A0A927CNP7</accession>
<dbReference type="Proteomes" id="UP000632125">
    <property type="component" value="Unassembled WGS sequence"/>
</dbReference>
<reference evidence="2" key="1">
    <citation type="submission" date="2020-09" db="EMBL/GenBank/DDBJ databases">
        <title>A novel bacterium of genus Paenibacillus, isolated from South China Sea.</title>
        <authorList>
            <person name="Huang H."/>
            <person name="Mo K."/>
            <person name="Hu Y."/>
        </authorList>
    </citation>
    <scope>NUCLEOTIDE SEQUENCE</scope>
    <source>
        <strain evidence="2">IB182493</strain>
    </source>
</reference>
<dbReference type="RefSeq" id="WP_190860641.1">
    <property type="nucleotide sequence ID" value="NZ_JACXIY010000013.1"/>
</dbReference>
<keyword evidence="3" id="KW-1185">Reference proteome</keyword>
<protein>
    <submittedName>
        <fullName evidence="2">VCBS repeat-containing protein</fullName>
    </submittedName>
</protein>
<gene>
    <name evidence="2" type="ORF">IDH41_10095</name>
</gene>
<dbReference type="InterPro" id="IPR028994">
    <property type="entry name" value="Integrin_alpha_N"/>
</dbReference>
<organism evidence="2 3">
    <name type="scientific">Paenibacillus arenilitoris</name>
    <dbReference type="NCBI Taxonomy" id="2772299"/>
    <lineage>
        <taxon>Bacteria</taxon>
        <taxon>Bacillati</taxon>
        <taxon>Bacillota</taxon>
        <taxon>Bacilli</taxon>
        <taxon>Bacillales</taxon>
        <taxon>Paenibacillaceae</taxon>
        <taxon>Paenibacillus</taxon>
    </lineage>
</organism>
<keyword evidence="1" id="KW-0472">Membrane</keyword>
<proteinExistence type="predicted"/>
<keyword evidence="1" id="KW-1133">Transmembrane helix</keyword>
<feature type="transmembrane region" description="Helical" evidence="1">
    <location>
        <begin position="21"/>
        <end position="40"/>
    </location>
</feature>
<evidence type="ECO:0000313" key="3">
    <source>
        <dbReference type="Proteomes" id="UP000632125"/>
    </source>
</evidence>
<dbReference type="AlphaFoldDB" id="A0A927CNP7"/>
<dbReference type="SUPFAM" id="SSF69318">
    <property type="entry name" value="Integrin alpha N-terminal domain"/>
    <property type="match status" value="1"/>
</dbReference>
<comment type="caution">
    <text evidence="2">The sequence shown here is derived from an EMBL/GenBank/DDBJ whole genome shotgun (WGS) entry which is preliminary data.</text>
</comment>
<dbReference type="EMBL" id="JACXIY010000013">
    <property type="protein sequence ID" value="MBD2868930.1"/>
    <property type="molecule type" value="Genomic_DNA"/>
</dbReference>
<evidence type="ECO:0000256" key="1">
    <source>
        <dbReference type="SAM" id="Phobius"/>
    </source>
</evidence>
<sequence length="484" mass="53828">MDEATMADGKRGSGRGPRPGIGLGAVLAFLLLATGCRYTAAPADLLQKPSISPGKQAIVTAVEKTLPAYSKLTLPLREEHTEAIRLVDVDGDGTEEAIVTYYNEYSTPEIMAFKYTASAWRSWVLLQQPLARQIAWLKFEDLDADGRPELIAGWIGGFDSPNVLEIYSFRSKPVRNEAGKLTLRPLESLPYSYAETGDLNDDGKPELAVISETGTSKEVSVPEFRLSLYNWKNGGLEPIAATEVFSDVNAYDRLIMGKVSPRHYGIILEASVGAHGTYTAMYAWEKGRLRLVYPSPGEGQGGISGKPTMSRDMNGDGILEMQWTREASGYPNVPYSDSIWINDWMQWDGREGFTKKTEEFSDYRYGVRLRIPEPWFGRYTLNKPKDEAYAIVEAEYMNRRTGAKAGLATLYAVPEKQWENVLASWKQSSRSYEQLLTDSGNVFAISFAKEAPAGWLAEDRQAFADMAAEGKRFASSLTIRSDFQ</sequence>
<name>A0A927CNP7_9BACL</name>